<keyword evidence="2" id="KW-0732">Signal</keyword>
<sequence length="296" mass="30656">MNLRRIFSRASLGTATAASAAAILIATQFTAQANLHAESVAETAALSHTSGFKHEQLNAYPVIAKAQADKGAEITIKRANQVIAATKHKVDAKPLASSVASLSNYSSLSAYTVRSLTEKTQDATKKVQAAAKEADRKAAVAKAKAEAAAKAKAEAEARAAEEAAAAEAAAEQESSSDSSSGSSSDYSAPPASSVSSGDARSIARSMASSQYGWGDDQFQCLNSLWERESGWSVSAYNASSGATGIPQALPGNKMASYGSDWQTNPATQIAWGLNYISGSYGTPCAAWGHSESVGWY</sequence>
<proteinExistence type="predicted"/>
<feature type="region of interest" description="Disordered" evidence="1">
    <location>
        <begin position="162"/>
        <end position="199"/>
    </location>
</feature>
<dbReference type="InterPro" id="IPR023346">
    <property type="entry name" value="Lysozyme-like_dom_sf"/>
</dbReference>
<feature type="chain" id="PRO_5039700090" description="Lytic transglycosylase domain-containing protein" evidence="2">
    <location>
        <begin position="34"/>
        <end position="296"/>
    </location>
</feature>
<gene>
    <name evidence="3" type="ORF">EEJ31_02575</name>
</gene>
<name>A0A3M8LME8_9MICO</name>
<accession>A0A3M8LME8</accession>
<dbReference type="AlphaFoldDB" id="A0A3M8LME8"/>
<protein>
    <recommendedName>
        <fullName evidence="5">Lytic transglycosylase domain-containing protein</fullName>
    </recommendedName>
</protein>
<evidence type="ECO:0000256" key="2">
    <source>
        <dbReference type="SAM" id="SignalP"/>
    </source>
</evidence>
<comment type="caution">
    <text evidence="3">The sequence shown here is derived from an EMBL/GenBank/DDBJ whole genome shotgun (WGS) entry which is preliminary data.</text>
</comment>
<keyword evidence="4" id="KW-1185">Reference proteome</keyword>
<dbReference type="EMBL" id="RDSR01000003">
    <property type="protein sequence ID" value="RNE66693.1"/>
    <property type="molecule type" value="Genomic_DNA"/>
</dbReference>
<dbReference type="SUPFAM" id="SSF53955">
    <property type="entry name" value="Lysozyme-like"/>
    <property type="match status" value="1"/>
</dbReference>
<evidence type="ECO:0008006" key="5">
    <source>
        <dbReference type="Google" id="ProtNLM"/>
    </source>
</evidence>
<feature type="signal peptide" evidence="2">
    <location>
        <begin position="1"/>
        <end position="33"/>
    </location>
</feature>
<reference evidence="3 4" key="1">
    <citation type="submission" date="2018-11" db="EMBL/GenBank/DDBJ databases">
        <title>Cryobacterium sp. nov., isolated from rhizosphere soil of lettuce.</title>
        <authorList>
            <person name="Wang Y."/>
        </authorList>
    </citation>
    <scope>NUCLEOTIDE SEQUENCE [LARGE SCALE GENOMIC DNA]</scope>
    <source>
        <strain evidence="3 4">NEAU-85</strain>
    </source>
</reference>
<evidence type="ECO:0000256" key="1">
    <source>
        <dbReference type="SAM" id="MobiDB-lite"/>
    </source>
</evidence>
<dbReference type="Proteomes" id="UP000279859">
    <property type="component" value="Unassembled WGS sequence"/>
</dbReference>
<organism evidence="3 4">
    <name type="scientific">Cryobacterium tepidiphilum</name>
    <dbReference type="NCBI Taxonomy" id="2486026"/>
    <lineage>
        <taxon>Bacteria</taxon>
        <taxon>Bacillati</taxon>
        <taxon>Actinomycetota</taxon>
        <taxon>Actinomycetes</taxon>
        <taxon>Micrococcales</taxon>
        <taxon>Microbacteriaceae</taxon>
        <taxon>Cryobacterium</taxon>
    </lineage>
</organism>
<dbReference type="OrthoDB" id="9766277at2"/>
<evidence type="ECO:0000313" key="3">
    <source>
        <dbReference type="EMBL" id="RNE66693.1"/>
    </source>
</evidence>
<evidence type="ECO:0000313" key="4">
    <source>
        <dbReference type="Proteomes" id="UP000279859"/>
    </source>
</evidence>
<dbReference type="RefSeq" id="WP_123044733.1">
    <property type="nucleotide sequence ID" value="NZ_RDSR01000003.1"/>
</dbReference>